<dbReference type="InterPro" id="IPR025996">
    <property type="entry name" value="MT1864/Rv1816-like_C"/>
</dbReference>
<dbReference type="Pfam" id="PF13305">
    <property type="entry name" value="TetR_C_33"/>
    <property type="match status" value="1"/>
</dbReference>
<dbReference type="SUPFAM" id="SSF46689">
    <property type="entry name" value="Homeodomain-like"/>
    <property type="match status" value="1"/>
</dbReference>
<dbReference type="InterPro" id="IPR001647">
    <property type="entry name" value="HTH_TetR"/>
</dbReference>
<dbReference type="GO" id="GO:0000976">
    <property type="term" value="F:transcription cis-regulatory region binding"/>
    <property type="evidence" value="ECO:0007669"/>
    <property type="project" value="TreeGrafter"/>
</dbReference>
<evidence type="ECO:0000256" key="4">
    <source>
        <dbReference type="PROSITE-ProRule" id="PRU00335"/>
    </source>
</evidence>
<sequence length="205" mass="22157">MVRGSDTRTARRVAANREAILDAAEELLVEGGVDAITVDAVAERADVALQTVYNRVGRRPEVLVAVAERAVEDNRRYMDAAFAVEGTPLDRFTAVVAAYVRFAQERPHHFEVLSNPPNEPGALQPIAAKIDEQMATLAELVAAGIADGSFTSSIDPADAAVALWAMMDGALSLRWRADRNVTDPQRLHDIIATAQSLVVNGLRSR</sequence>
<reference evidence="7" key="1">
    <citation type="journal article" date="2016" name="Genome Announc.">
        <title>Draft Genome Sequences of Five Rapidly Growing Mycobacterium Species, M. thermoresistibile, M. fortuitum subsp. acetamidolyticum, M. canariasense, M. brisbanense, and M. novocastrense.</title>
        <authorList>
            <person name="Katahira K."/>
            <person name="Ogura Y."/>
            <person name="Gotoh Y."/>
            <person name="Hayashi T."/>
        </authorList>
    </citation>
    <scope>NUCLEOTIDE SEQUENCE [LARGE SCALE GENOMIC DNA]</scope>
    <source>
        <strain evidence="7">JCM15298</strain>
    </source>
</reference>
<dbReference type="InterPro" id="IPR009057">
    <property type="entry name" value="Homeodomain-like_sf"/>
</dbReference>
<dbReference type="RefSeq" id="WP_062658778.1">
    <property type="nucleotide sequence ID" value="NZ_CATORR010000031.1"/>
</dbReference>
<dbReference type="InterPro" id="IPR036271">
    <property type="entry name" value="Tet_transcr_reg_TetR-rel_C_sf"/>
</dbReference>
<dbReference type="PROSITE" id="PS50977">
    <property type="entry name" value="HTH_TETR_2"/>
    <property type="match status" value="1"/>
</dbReference>
<feature type="DNA-binding region" description="H-T-H motif" evidence="4">
    <location>
        <begin position="37"/>
        <end position="56"/>
    </location>
</feature>
<keyword evidence="1" id="KW-0805">Transcription regulation</keyword>
<name>A0A117IBH1_MYCCR</name>
<dbReference type="Pfam" id="PF00440">
    <property type="entry name" value="TetR_N"/>
    <property type="match status" value="1"/>
</dbReference>
<evidence type="ECO:0000313" key="6">
    <source>
        <dbReference type="EMBL" id="GAS97892.1"/>
    </source>
</evidence>
<evidence type="ECO:0000256" key="3">
    <source>
        <dbReference type="ARBA" id="ARBA00023163"/>
    </source>
</evidence>
<dbReference type="OrthoDB" id="9802498at2"/>
<dbReference type="AlphaFoldDB" id="A0A117IBH1"/>
<keyword evidence="7" id="KW-1185">Reference proteome</keyword>
<evidence type="ECO:0000313" key="7">
    <source>
        <dbReference type="Proteomes" id="UP000069443"/>
    </source>
</evidence>
<reference evidence="7" key="2">
    <citation type="submission" date="2016-02" db="EMBL/GenBank/DDBJ databases">
        <title>Draft genome sequence of five rapidly growing Mycobacterium species.</title>
        <authorList>
            <person name="Katahira K."/>
            <person name="Gotou Y."/>
            <person name="Iida K."/>
            <person name="Ogura Y."/>
            <person name="Hayashi T."/>
        </authorList>
    </citation>
    <scope>NUCLEOTIDE SEQUENCE [LARGE SCALE GENOMIC DNA]</scope>
    <source>
        <strain evidence="7">JCM15298</strain>
    </source>
</reference>
<dbReference type="InterPro" id="IPR050109">
    <property type="entry name" value="HTH-type_TetR-like_transc_reg"/>
</dbReference>
<accession>A0A117IBH1</accession>
<feature type="domain" description="HTH tetR-type" evidence="5">
    <location>
        <begin position="14"/>
        <end position="74"/>
    </location>
</feature>
<comment type="caution">
    <text evidence="6">The sequence shown here is derived from an EMBL/GenBank/DDBJ whole genome shotgun (WGS) entry which is preliminary data.</text>
</comment>
<protein>
    <recommendedName>
        <fullName evidence="5">HTH tetR-type domain-containing protein</fullName>
    </recommendedName>
</protein>
<evidence type="ECO:0000259" key="5">
    <source>
        <dbReference type="PROSITE" id="PS50977"/>
    </source>
</evidence>
<dbReference type="EMBL" id="BCSY01000076">
    <property type="protein sequence ID" value="GAS97892.1"/>
    <property type="molecule type" value="Genomic_DNA"/>
</dbReference>
<dbReference type="Gene3D" id="1.10.10.60">
    <property type="entry name" value="Homeodomain-like"/>
    <property type="match status" value="1"/>
</dbReference>
<dbReference type="GO" id="GO:0003700">
    <property type="term" value="F:DNA-binding transcription factor activity"/>
    <property type="evidence" value="ECO:0007669"/>
    <property type="project" value="TreeGrafter"/>
</dbReference>
<evidence type="ECO:0000256" key="1">
    <source>
        <dbReference type="ARBA" id="ARBA00023015"/>
    </source>
</evidence>
<keyword evidence="2 4" id="KW-0238">DNA-binding</keyword>
<evidence type="ECO:0000256" key="2">
    <source>
        <dbReference type="ARBA" id="ARBA00023125"/>
    </source>
</evidence>
<organism evidence="6 7">
    <name type="scientific">Mycolicibacterium canariasense</name>
    <name type="common">Mycobacterium canariasense</name>
    <dbReference type="NCBI Taxonomy" id="228230"/>
    <lineage>
        <taxon>Bacteria</taxon>
        <taxon>Bacillati</taxon>
        <taxon>Actinomycetota</taxon>
        <taxon>Actinomycetes</taxon>
        <taxon>Mycobacteriales</taxon>
        <taxon>Mycobacteriaceae</taxon>
        <taxon>Mycolicibacterium</taxon>
    </lineage>
</organism>
<dbReference type="Proteomes" id="UP000069443">
    <property type="component" value="Unassembled WGS sequence"/>
</dbReference>
<dbReference type="SUPFAM" id="SSF48498">
    <property type="entry name" value="Tetracyclin repressor-like, C-terminal domain"/>
    <property type="match status" value="1"/>
</dbReference>
<proteinExistence type="predicted"/>
<dbReference type="PANTHER" id="PTHR30055:SF234">
    <property type="entry name" value="HTH-TYPE TRANSCRIPTIONAL REGULATOR BETI"/>
    <property type="match status" value="1"/>
</dbReference>
<dbReference type="Gene3D" id="1.10.357.10">
    <property type="entry name" value="Tetracycline Repressor, domain 2"/>
    <property type="match status" value="1"/>
</dbReference>
<dbReference type="STRING" id="228230.RMCC_4857"/>
<dbReference type="PANTHER" id="PTHR30055">
    <property type="entry name" value="HTH-TYPE TRANSCRIPTIONAL REGULATOR RUTR"/>
    <property type="match status" value="1"/>
</dbReference>
<gene>
    <name evidence="6" type="ORF">RMCC_4857</name>
</gene>
<keyword evidence="3" id="KW-0804">Transcription</keyword>